<dbReference type="Gene3D" id="2.60.120.680">
    <property type="entry name" value="GOLD domain"/>
    <property type="match status" value="1"/>
</dbReference>
<dbReference type="PROSITE" id="PS50866">
    <property type="entry name" value="GOLD"/>
    <property type="match status" value="1"/>
</dbReference>
<feature type="region of interest" description="Disordered" evidence="1">
    <location>
        <begin position="619"/>
        <end position="651"/>
    </location>
</feature>
<keyword evidence="4" id="KW-1185">Reference proteome</keyword>
<feature type="region of interest" description="Disordered" evidence="1">
    <location>
        <begin position="861"/>
        <end position="888"/>
    </location>
</feature>
<accession>A0A078AUL8</accession>
<name>A0A078AUL8_STYLE</name>
<feature type="compositionally biased region" description="Polar residues" evidence="1">
    <location>
        <begin position="622"/>
        <end position="631"/>
    </location>
</feature>
<dbReference type="SUPFAM" id="SSF101576">
    <property type="entry name" value="Supernatant protein factor (SPF), C-terminal domain"/>
    <property type="match status" value="1"/>
</dbReference>
<evidence type="ECO:0000259" key="2">
    <source>
        <dbReference type="PROSITE" id="PS50866"/>
    </source>
</evidence>
<reference evidence="3 4" key="1">
    <citation type="submission" date="2014-06" db="EMBL/GenBank/DDBJ databases">
        <authorList>
            <person name="Swart Estienne"/>
        </authorList>
    </citation>
    <scope>NUCLEOTIDE SEQUENCE [LARGE SCALE GENOMIC DNA]</scope>
    <source>
        <strain evidence="3 4">130c</strain>
    </source>
</reference>
<dbReference type="OrthoDB" id="294804at2759"/>
<evidence type="ECO:0000313" key="4">
    <source>
        <dbReference type="Proteomes" id="UP000039865"/>
    </source>
</evidence>
<dbReference type="AlphaFoldDB" id="A0A078AUL8"/>
<organism evidence="3 4">
    <name type="scientific">Stylonychia lemnae</name>
    <name type="common">Ciliate</name>
    <dbReference type="NCBI Taxonomy" id="5949"/>
    <lineage>
        <taxon>Eukaryota</taxon>
        <taxon>Sar</taxon>
        <taxon>Alveolata</taxon>
        <taxon>Ciliophora</taxon>
        <taxon>Intramacronucleata</taxon>
        <taxon>Spirotrichea</taxon>
        <taxon>Stichotrichia</taxon>
        <taxon>Sporadotrichida</taxon>
        <taxon>Oxytrichidae</taxon>
        <taxon>Stylonychinae</taxon>
        <taxon>Stylonychia</taxon>
    </lineage>
</organism>
<feature type="compositionally biased region" description="Low complexity" evidence="1">
    <location>
        <begin position="632"/>
        <end position="650"/>
    </location>
</feature>
<evidence type="ECO:0000313" key="3">
    <source>
        <dbReference type="EMBL" id="CDW84927.1"/>
    </source>
</evidence>
<dbReference type="InterPro" id="IPR009038">
    <property type="entry name" value="GOLD_dom"/>
</dbReference>
<evidence type="ECO:0000256" key="1">
    <source>
        <dbReference type="SAM" id="MobiDB-lite"/>
    </source>
</evidence>
<sequence length="985" mass="112538">MSEILKYLESHQKQFDATITEAYTSEADESQQRALMQSVKILKEVEMLIERKRQAQKFLNEKNLGAGFSDSQQAKGDSQDISFLSDSSLHKIEKLSEQTNNMVVQYNIMRIFDLVLKGKLINIEQKDTSDLIYFINNIFLLHDLMVGTSIARRMVQRSKALLNYVLKRKDINEDQEEEIKELLALPNLKGSDAFNDFENQTFEIKRLCKSTNIPDKISGIQQLSEKLTQCLTLQEQLSLFSSKCQAIIKSMIRDIKEGDKEIFNTLSNFLTAMIFDTEYLVEIDKDILSQTLNGRDYINADVQGGQIDTSKETILYQLTEQKEALEQSEGLYSSIALIINFFLSFPKNINLQSTVLTVFKRLYNSFHVYRKNLEDPIIMVLINIHHKFNELQQNKSYLNRAKAAASSGQQEQEDQKIEESYIEAQKFVNYLISSDETEATFKEKIFSRKELQSYLAAESLEKHKPNPKCLSIQKYGEFNIKVGYPQLQEIGAGANFFQMIEVEEPNSIIFCGFSTTSHDIQFGFHKVTLKSQVSNEEEIQHEELEGIFPLTKIESFPNFVKVSFIAKDAGIYKVLWSNDHSWFKGKTLAYRISVLRPVQRNEGNKGYDVQSSLLNSEVDPYKSTSAPSSQRSTTNGSSANSASQTSANSNMIRQQLRQSRAILPTIDHKNVIFKFSKVGDKQELLKRKTISIFMHIDLDYDQVKISFDDSKTELTNELNVSHNLSQLIDENLEQLFKQQNMSIERDQQVIKISIGISKTQKALDLVKGFNHQEVTQIQDIYYTITIVHDSDVLALNQFNASNMQSSESSKASQSHISIRISDIYFYSSMILRNRLVQSKNSYSYEVGDVGALEIMAETFNTDNSGHSGDEVSGGPNTSPDHRKGSISSKQYGLKKLRDSWRESQFMAIALANFQRLSSQRLNVVFVLSGFEDESQKVKLNDYVKQVKDHYDSISQGISDLGINIELKEDDYQMQAIKNIVPLFDN</sequence>
<dbReference type="InterPro" id="IPR036598">
    <property type="entry name" value="GOLD_dom_sf"/>
</dbReference>
<gene>
    <name evidence="3" type="primary">Contig13256.g14142</name>
    <name evidence="3" type="ORF">STYLEM_13996</name>
</gene>
<feature type="domain" description="GOLD" evidence="2">
    <location>
        <begin position="467"/>
        <end position="594"/>
    </location>
</feature>
<dbReference type="EMBL" id="CCKQ01013285">
    <property type="protein sequence ID" value="CDW84927.1"/>
    <property type="molecule type" value="Genomic_DNA"/>
</dbReference>
<dbReference type="InParanoid" id="A0A078AUL8"/>
<proteinExistence type="predicted"/>
<protein>
    <submittedName>
        <fullName evidence="3">Fyve and coiled-coil domain-containing protein 1-like</fullName>
    </submittedName>
</protein>
<dbReference type="Proteomes" id="UP000039865">
    <property type="component" value="Unassembled WGS sequence"/>
</dbReference>